<gene>
    <name evidence="2" type="ORF">B5807_00926</name>
</gene>
<dbReference type="SUPFAM" id="SSF55729">
    <property type="entry name" value="Acyl-CoA N-acyltransferases (Nat)"/>
    <property type="match status" value="1"/>
</dbReference>
<dbReference type="EMBL" id="KZ107838">
    <property type="protein sequence ID" value="OSS53788.1"/>
    <property type="molecule type" value="Genomic_DNA"/>
</dbReference>
<dbReference type="STRING" id="105696.A0A1Y2MEX1"/>
<sequence length="223" mass="25439">MPSFEVQSCDEAEISRVFEIISLAFANDHEYFDAIFPAHDTPEGRKVGTERMLQIFHGDPFGNFLKAVDTKTGKIVGAAKWNVYKDGEIPPQPVLDGNYWDNEEDKEFAQALFRGFFEPRQRVIEETNGNLVALEMMMVDPAYQNMGVGRLLVKWGLAQADELGVDAVVEGSDRGRKLYASEGFDGPHYLVPVPEKFSARRKQTYWWMRRPSQNRVKATSRVR</sequence>
<dbReference type="PANTHER" id="PTHR42791:SF14">
    <property type="entry name" value="N-ACETYLTRANSFERASE DOMAIN-CONTAINING PROTEIN"/>
    <property type="match status" value="1"/>
</dbReference>
<name>A0A1Y2MEX1_EPING</name>
<evidence type="ECO:0000259" key="1">
    <source>
        <dbReference type="PROSITE" id="PS51186"/>
    </source>
</evidence>
<evidence type="ECO:0000313" key="2">
    <source>
        <dbReference type="EMBL" id="OSS53788.1"/>
    </source>
</evidence>
<proteinExistence type="predicted"/>
<dbReference type="Pfam" id="PF00583">
    <property type="entry name" value="Acetyltransf_1"/>
    <property type="match status" value="1"/>
</dbReference>
<dbReference type="CDD" id="cd04301">
    <property type="entry name" value="NAT_SF"/>
    <property type="match status" value="1"/>
</dbReference>
<dbReference type="AlphaFoldDB" id="A0A1Y2MEX1"/>
<dbReference type="Gene3D" id="3.40.630.30">
    <property type="match status" value="1"/>
</dbReference>
<accession>A0A1Y2MEX1</accession>
<dbReference type="InterPro" id="IPR016181">
    <property type="entry name" value="Acyl_CoA_acyltransferase"/>
</dbReference>
<protein>
    <recommendedName>
        <fullName evidence="1">N-acetyltransferase domain-containing protein</fullName>
    </recommendedName>
</protein>
<organism evidence="2 3">
    <name type="scientific">Epicoccum nigrum</name>
    <name type="common">Soil fungus</name>
    <name type="synonym">Epicoccum purpurascens</name>
    <dbReference type="NCBI Taxonomy" id="105696"/>
    <lineage>
        <taxon>Eukaryota</taxon>
        <taxon>Fungi</taxon>
        <taxon>Dikarya</taxon>
        <taxon>Ascomycota</taxon>
        <taxon>Pezizomycotina</taxon>
        <taxon>Dothideomycetes</taxon>
        <taxon>Pleosporomycetidae</taxon>
        <taxon>Pleosporales</taxon>
        <taxon>Pleosporineae</taxon>
        <taxon>Didymellaceae</taxon>
        <taxon>Epicoccum</taxon>
    </lineage>
</organism>
<reference evidence="2 3" key="1">
    <citation type="journal article" date="2017" name="Genome Announc.">
        <title>Genome sequence of the saprophytic ascomycete Epicoccum nigrum ICMP 19927 strain isolated from New Zealand.</title>
        <authorList>
            <person name="Fokin M."/>
            <person name="Fleetwood D."/>
            <person name="Weir B.S."/>
            <person name="Villas-Boas S.G."/>
        </authorList>
    </citation>
    <scope>NUCLEOTIDE SEQUENCE [LARGE SCALE GENOMIC DNA]</scope>
    <source>
        <strain evidence="2 3">ICMP 19927</strain>
    </source>
</reference>
<dbReference type="InParanoid" id="A0A1Y2MEX1"/>
<feature type="domain" description="N-acetyltransferase" evidence="1">
    <location>
        <begin position="87"/>
        <end position="211"/>
    </location>
</feature>
<dbReference type="PROSITE" id="PS51186">
    <property type="entry name" value="GNAT"/>
    <property type="match status" value="1"/>
</dbReference>
<dbReference type="Proteomes" id="UP000193240">
    <property type="component" value="Unassembled WGS sequence"/>
</dbReference>
<dbReference type="OMA" id="KAKWNIW"/>
<dbReference type="InterPro" id="IPR052523">
    <property type="entry name" value="Trichothecene_AcTrans"/>
</dbReference>
<dbReference type="GO" id="GO:0016747">
    <property type="term" value="F:acyltransferase activity, transferring groups other than amino-acyl groups"/>
    <property type="evidence" value="ECO:0007669"/>
    <property type="project" value="InterPro"/>
</dbReference>
<dbReference type="PANTHER" id="PTHR42791">
    <property type="entry name" value="GNAT FAMILY ACETYLTRANSFERASE"/>
    <property type="match status" value="1"/>
</dbReference>
<dbReference type="InterPro" id="IPR000182">
    <property type="entry name" value="GNAT_dom"/>
</dbReference>
<evidence type="ECO:0000313" key="3">
    <source>
        <dbReference type="Proteomes" id="UP000193240"/>
    </source>
</evidence>
<keyword evidence="3" id="KW-1185">Reference proteome</keyword>